<dbReference type="PANTHER" id="PTHR48100">
    <property type="entry name" value="BROAD-SPECIFICITY PHOSPHATASE YOR283W-RELATED"/>
    <property type="match status" value="1"/>
</dbReference>
<dbReference type="GO" id="GO:0016791">
    <property type="term" value="F:phosphatase activity"/>
    <property type="evidence" value="ECO:0007669"/>
    <property type="project" value="TreeGrafter"/>
</dbReference>
<proteinExistence type="predicted"/>
<dbReference type="Pfam" id="PF00300">
    <property type="entry name" value="His_Phos_1"/>
    <property type="match status" value="1"/>
</dbReference>
<dbReference type="OrthoDB" id="9781415at2"/>
<sequence>MSGTAGSPARPERRLLLIRHGQTEFNKAGRMQGQLDTPLSDAGRDEAIRVAEGLADWPIGTVVSSDLERAVDTAAALAGALFAEARQFTTDPRLRETDLGEWSGRAHEDVDASFPGARSHWRLNPRWAPPGGETRLEVSARAAEVVTELMASDAWDRGAVALVAHGGTISALTCRLLGIPVDHYAMLGGLGNTRWSQVVARPSDAWAPGSGRPWWESPRWFLEGWNVGVSMPSPVAVVNADEGTDTDGEPGTPESSGGAA</sequence>
<dbReference type="EMBL" id="FAUH01000005">
    <property type="protein sequence ID" value="CUU65687.1"/>
    <property type="molecule type" value="Genomic_DNA"/>
</dbReference>
<evidence type="ECO:0000256" key="1">
    <source>
        <dbReference type="PIRSR" id="PIRSR613078-1"/>
    </source>
</evidence>
<dbReference type="PANTHER" id="PTHR48100:SF62">
    <property type="entry name" value="GLUCOSYL-3-PHOSPHOGLYCERATE PHOSPHATASE"/>
    <property type="match status" value="1"/>
</dbReference>
<evidence type="ECO:0000313" key="4">
    <source>
        <dbReference type="EMBL" id="CUU65687.1"/>
    </source>
</evidence>
<dbReference type="RefSeq" id="WP_014009472.1">
    <property type="nucleotide sequence ID" value="NZ_FAUH01000005.1"/>
</dbReference>
<dbReference type="InterPro" id="IPR013078">
    <property type="entry name" value="His_Pase_superF_clade-1"/>
</dbReference>
<keyword evidence="5" id="KW-1185">Reference proteome</keyword>
<dbReference type="PROSITE" id="PS00175">
    <property type="entry name" value="PG_MUTASE"/>
    <property type="match status" value="1"/>
</dbReference>
<evidence type="ECO:0000256" key="2">
    <source>
        <dbReference type="PIRSR" id="PIRSR613078-2"/>
    </source>
</evidence>
<dbReference type="InterPro" id="IPR050275">
    <property type="entry name" value="PGM_Phosphatase"/>
</dbReference>
<protein>
    <submittedName>
        <fullName evidence="4">Fructose-2,6-bisphosphatase</fullName>
        <ecNumber evidence="4">5.4.2.12</ecNumber>
    </submittedName>
</protein>
<dbReference type="SMART" id="SM00855">
    <property type="entry name" value="PGAM"/>
    <property type="match status" value="1"/>
</dbReference>
<dbReference type="GO" id="GO:0005737">
    <property type="term" value="C:cytoplasm"/>
    <property type="evidence" value="ECO:0007669"/>
    <property type="project" value="TreeGrafter"/>
</dbReference>
<dbReference type="EC" id="5.4.2.12" evidence="4"/>
<keyword evidence="4" id="KW-0413">Isomerase</keyword>
<feature type="region of interest" description="Disordered" evidence="3">
    <location>
        <begin position="238"/>
        <end position="260"/>
    </location>
</feature>
<feature type="active site" description="Proton donor/acceptor" evidence="1">
    <location>
        <position position="96"/>
    </location>
</feature>
<dbReference type="CDD" id="cd07067">
    <property type="entry name" value="HP_PGM_like"/>
    <property type="match status" value="1"/>
</dbReference>
<gene>
    <name evidence="4" type="ORF">CVAR292_01019</name>
</gene>
<reference evidence="5" key="1">
    <citation type="submission" date="2015-11" db="EMBL/GenBank/DDBJ databases">
        <authorList>
            <person name="Dugat-Bony E."/>
        </authorList>
    </citation>
    <scope>NUCLEOTIDE SEQUENCE [LARGE SCALE GENOMIC DNA]</scope>
    <source>
        <strain evidence="5">Mu292</strain>
    </source>
</reference>
<dbReference type="GO" id="GO:0004619">
    <property type="term" value="F:phosphoglycerate mutase activity"/>
    <property type="evidence" value="ECO:0007669"/>
    <property type="project" value="UniProtKB-EC"/>
</dbReference>
<feature type="active site" description="Tele-phosphohistidine intermediate" evidence="1">
    <location>
        <position position="20"/>
    </location>
</feature>
<dbReference type="Proteomes" id="UP000182498">
    <property type="component" value="Unassembled WGS sequence"/>
</dbReference>
<name>A0A0X2NJL0_9CORY</name>
<accession>A0A0X2NJL0</accession>
<dbReference type="OMA" id="RNASKWD"/>
<dbReference type="InterPro" id="IPR029033">
    <property type="entry name" value="His_PPase_superfam"/>
</dbReference>
<dbReference type="SUPFAM" id="SSF53254">
    <property type="entry name" value="Phosphoglycerate mutase-like"/>
    <property type="match status" value="1"/>
</dbReference>
<dbReference type="Gene3D" id="3.40.50.1240">
    <property type="entry name" value="Phosphoglycerate mutase-like"/>
    <property type="match status" value="1"/>
</dbReference>
<evidence type="ECO:0000256" key="3">
    <source>
        <dbReference type="SAM" id="MobiDB-lite"/>
    </source>
</evidence>
<dbReference type="InterPro" id="IPR001345">
    <property type="entry name" value="PG/BPGM_mutase_AS"/>
</dbReference>
<dbReference type="AlphaFoldDB" id="A0A0X2NJL0"/>
<organism evidence="4 5">
    <name type="scientific">Corynebacterium variabile</name>
    <dbReference type="NCBI Taxonomy" id="1727"/>
    <lineage>
        <taxon>Bacteria</taxon>
        <taxon>Bacillati</taxon>
        <taxon>Actinomycetota</taxon>
        <taxon>Actinomycetes</taxon>
        <taxon>Mycobacteriales</taxon>
        <taxon>Corynebacteriaceae</taxon>
        <taxon>Corynebacterium</taxon>
    </lineage>
</organism>
<feature type="binding site" evidence="2">
    <location>
        <position position="69"/>
    </location>
    <ligand>
        <name>substrate</name>
    </ligand>
</feature>
<feature type="binding site" evidence="2">
    <location>
        <begin position="19"/>
        <end position="26"/>
    </location>
    <ligand>
        <name>substrate</name>
    </ligand>
</feature>
<evidence type="ECO:0000313" key="5">
    <source>
        <dbReference type="Proteomes" id="UP000182498"/>
    </source>
</evidence>